<evidence type="ECO:0000256" key="2">
    <source>
        <dbReference type="ARBA" id="ARBA00022771"/>
    </source>
</evidence>
<keyword evidence="1" id="KW-0479">Metal-binding</keyword>
<dbReference type="AlphaFoldDB" id="A0A6A6TTG0"/>
<gene>
    <name evidence="6" type="ORF">K491DRAFT_773036</name>
</gene>
<evidence type="ECO:0000259" key="5">
    <source>
        <dbReference type="PROSITE" id="PS50089"/>
    </source>
</evidence>
<accession>A0A6A6TTG0</accession>
<dbReference type="SMART" id="SM00184">
    <property type="entry name" value="RING"/>
    <property type="match status" value="1"/>
</dbReference>
<dbReference type="PANTHER" id="PTHR22763:SF162">
    <property type="entry name" value="TRANSMEMBRANE E3 UBIQUITIN-PROTEIN LIGASE 1"/>
    <property type="match status" value="1"/>
</dbReference>
<evidence type="ECO:0000256" key="4">
    <source>
        <dbReference type="PROSITE-ProRule" id="PRU00175"/>
    </source>
</evidence>
<dbReference type="EMBL" id="MU004289">
    <property type="protein sequence ID" value="KAF2662467.1"/>
    <property type="molecule type" value="Genomic_DNA"/>
</dbReference>
<organism evidence="6 7">
    <name type="scientific">Lophiostoma macrostomum CBS 122681</name>
    <dbReference type="NCBI Taxonomy" id="1314788"/>
    <lineage>
        <taxon>Eukaryota</taxon>
        <taxon>Fungi</taxon>
        <taxon>Dikarya</taxon>
        <taxon>Ascomycota</taxon>
        <taxon>Pezizomycotina</taxon>
        <taxon>Dothideomycetes</taxon>
        <taxon>Pleosporomycetidae</taxon>
        <taxon>Pleosporales</taxon>
        <taxon>Lophiostomataceae</taxon>
        <taxon>Lophiostoma</taxon>
    </lineage>
</organism>
<dbReference type="InterPro" id="IPR001841">
    <property type="entry name" value="Znf_RING"/>
</dbReference>
<protein>
    <recommendedName>
        <fullName evidence="5">RING-type domain-containing protein</fullName>
    </recommendedName>
</protein>
<feature type="domain" description="RING-type" evidence="5">
    <location>
        <begin position="25"/>
        <end position="81"/>
    </location>
</feature>
<dbReference type="PROSITE" id="PS50089">
    <property type="entry name" value="ZF_RING_2"/>
    <property type="match status" value="1"/>
</dbReference>
<dbReference type="PANTHER" id="PTHR22763">
    <property type="entry name" value="RING ZINC FINGER PROTEIN"/>
    <property type="match status" value="1"/>
</dbReference>
<evidence type="ECO:0000313" key="7">
    <source>
        <dbReference type="Proteomes" id="UP000799324"/>
    </source>
</evidence>
<keyword evidence="3" id="KW-0862">Zinc</keyword>
<keyword evidence="2 4" id="KW-0863">Zinc-finger</keyword>
<dbReference type="InterPro" id="IPR050731">
    <property type="entry name" value="HRD1_E3_ubiq-ligases"/>
</dbReference>
<dbReference type="Proteomes" id="UP000799324">
    <property type="component" value="Unassembled WGS sequence"/>
</dbReference>
<evidence type="ECO:0000256" key="1">
    <source>
        <dbReference type="ARBA" id="ARBA00022723"/>
    </source>
</evidence>
<reference evidence="6" key="1">
    <citation type="journal article" date="2020" name="Stud. Mycol.">
        <title>101 Dothideomycetes genomes: a test case for predicting lifestyles and emergence of pathogens.</title>
        <authorList>
            <person name="Haridas S."/>
            <person name="Albert R."/>
            <person name="Binder M."/>
            <person name="Bloem J."/>
            <person name="Labutti K."/>
            <person name="Salamov A."/>
            <person name="Andreopoulos B."/>
            <person name="Baker S."/>
            <person name="Barry K."/>
            <person name="Bills G."/>
            <person name="Bluhm B."/>
            <person name="Cannon C."/>
            <person name="Castanera R."/>
            <person name="Culley D."/>
            <person name="Daum C."/>
            <person name="Ezra D."/>
            <person name="Gonzalez J."/>
            <person name="Henrissat B."/>
            <person name="Kuo A."/>
            <person name="Liang C."/>
            <person name="Lipzen A."/>
            <person name="Lutzoni F."/>
            <person name="Magnuson J."/>
            <person name="Mondo S."/>
            <person name="Nolan M."/>
            <person name="Ohm R."/>
            <person name="Pangilinan J."/>
            <person name="Park H.-J."/>
            <person name="Ramirez L."/>
            <person name="Alfaro M."/>
            <person name="Sun H."/>
            <person name="Tritt A."/>
            <person name="Yoshinaga Y."/>
            <person name="Zwiers L.-H."/>
            <person name="Turgeon B."/>
            <person name="Goodwin S."/>
            <person name="Spatafora J."/>
            <person name="Crous P."/>
            <person name="Grigoriev I."/>
        </authorList>
    </citation>
    <scope>NUCLEOTIDE SEQUENCE</scope>
    <source>
        <strain evidence="6">CBS 122681</strain>
    </source>
</reference>
<name>A0A6A6TTG0_9PLEO</name>
<dbReference type="GO" id="GO:0061630">
    <property type="term" value="F:ubiquitin protein ligase activity"/>
    <property type="evidence" value="ECO:0007669"/>
    <property type="project" value="TreeGrafter"/>
</dbReference>
<dbReference type="GO" id="GO:0008270">
    <property type="term" value="F:zinc ion binding"/>
    <property type="evidence" value="ECO:0007669"/>
    <property type="project" value="UniProtKB-KW"/>
</dbReference>
<dbReference type="OrthoDB" id="8062037at2759"/>
<dbReference type="GO" id="GO:0012505">
    <property type="term" value="C:endomembrane system"/>
    <property type="evidence" value="ECO:0007669"/>
    <property type="project" value="TreeGrafter"/>
</dbReference>
<keyword evidence="7" id="KW-1185">Reference proteome</keyword>
<dbReference type="GO" id="GO:0043161">
    <property type="term" value="P:proteasome-mediated ubiquitin-dependent protein catabolic process"/>
    <property type="evidence" value="ECO:0007669"/>
    <property type="project" value="TreeGrafter"/>
</dbReference>
<dbReference type="Gene3D" id="3.30.40.10">
    <property type="entry name" value="Zinc/RING finger domain, C3HC4 (zinc finger)"/>
    <property type="match status" value="1"/>
</dbReference>
<proteinExistence type="predicted"/>
<dbReference type="InterPro" id="IPR013083">
    <property type="entry name" value="Znf_RING/FYVE/PHD"/>
</dbReference>
<sequence>MSSPSSSVCGLTSASPCEVTKADLCPICYLDFLTPQESTRLQEASSNEDRAVKTTCGHVFHASCLKTWTDGQNKHTCPMCRTEYYVGPWAMLRDVQDTVARWQGRDRPATDDDFFAAAVRTQIENSLVSTAREILGKEDADEEQIAAVAQSLAGNGPGFW</sequence>
<dbReference type="SUPFAM" id="SSF57850">
    <property type="entry name" value="RING/U-box"/>
    <property type="match status" value="1"/>
</dbReference>
<evidence type="ECO:0000313" key="6">
    <source>
        <dbReference type="EMBL" id="KAF2662467.1"/>
    </source>
</evidence>
<dbReference type="Pfam" id="PF13639">
    <property type="entry name" value="zf-RING_2"/>
    <property type="match status" value="1"/>
</dbReference>
<evidence type="ECO:0000256" key="3">
    <source>
        <dbReference type="ARBA" id="ARBA00022833"/>
    </source>
</evidence>